<feature type="region of interest" description="Disordered" evidence="2">
    <location>
        <begin position="165"/>
        <end position="214"/>
    </location>
</feature>
<gene>
    <name evidence="3" type="primary">MAF1_1</name>
    <name evidence="3" type="ORF">EC973_005304</name>
</gene>
<keyword evidence="1" id="KW-0805">Transcription regulation</keyword>
<organism evidence="3 4">
    <name type="scientific">Apophysomyces ossiformis</name>
    <dbReference type="NCBI Taxonomy" id="679940"/>
    <lineage>
        <taxon>Eukaryota</taxon>
        <taxon>Fungi</taxon>
        <taxon>Fungi incertae sedis</taxon>
        <taxon>Mucoromycota</taxon>
        <taxon>Mucoromycotina</taxon>
        <taxon>Mucoromycetes</taxon>
        <taxon>Mucorales</taxon>
        <taxon>Mucorineae</taxon>
        <taxon>Mucoraceae</taxon>
        <taxon>Apophysomyces</taxon>
    </lineage>
</organism>
<dbReference type="Gene3D" id="3.40.1000.50">
    <property type="entry name" value="Repressor of RNA polymerase III transcription Maf1"/>
    <property type="match status" value="1"/>
</dbReference>
<comment type="subcellular location">
    <subcellularLocation>
        <location evidence="1">Nucleus</location>
    </subcellularLocation>
</comment>
<evidence type="ECO:0000313" key="4">
    <source>
        <dbReference type="Proteomes" id="UP000605846"/>
    </source>
</evidence>
<dbReference type="PANTHER" id="PTHR22504">
    <property type="entry name" value="REPRESSOR OF RNA POLYMERASE III TRANSCRIPTION MAF1"/>
    <property type="match status" value="1"/>
</dbReference>
<sequence>MKFLEVDSLDVLNSAFRWETSEAARVVLLCLFILPGKSAGSDKKLFKQLESKYNVDLSSGSLSPDEQLQIIVSPFGRLDQSAPRKTFFYLLATLNAAFPDNDFSDVRPDQFTKQPSVEMVINSVNTTLFNLGNDKIVNEYRMWDIFNELVELHDCDVYSYEPDVEDDPMSEEGYFMNAPTEEENEFDDSEDSIDDDFSSRSRHHDHPVMGDMEA</sequence>
<comment type="similarity">
    <text evidence="1">Belongs to the MAF1 family.</text>
</comment>
<dbReference type="Pfam" id="PF09174">
    <property type="entry name" value="Maf1"/>
    <property type="match status" value="1"/>
</dbReference>
<comment type="caution">
    <text evidence="3">The sequence shown here is derived from an EMBL/GenBank/DDBJ whole genome shotgun (WGS) entry which is preliminary data.</text>
</comment>
<evidence type="ECO:0000256" key="1">
    <source>
        <dbReference type="PIRNR" id="PIRNR037240"/>
    </source>
</evidence>
<reference evidence="3" key="1">
    <citation type="submission" date="2020-01" db="EMBL/GenBank/DDBJ databases">
        <title>Genome Sequencing of Three Apophysomyces-Like Fungal Strains Confirms a Novel Fungal Genus in the Mucoromycota with divergent Burkholderia-like Endosymbiotic Bacteria.</title>
        <authorList>
            <person name="Stajich J.E."/>
            <person name="Macias A.M."/>
            <person name="Carter-House D."/>
            <person name="Lovett B."/>
            <person name="Kasson L.R."/>
            <person name="Berry K."/>
            <person name="Grigoriev I."/>
            <person name="Chang Y."/>
            <person name="Spatafora J."/>
            <person name="Kasson M.T."/>
        </authorList>
    </citation>
    <scope>NUCLEOTIDE SEQUENCE</scope>
    <source>
        <strain evidence="3">NRRL A-21654</strain>
    </source>
</reference>
<protein>
    <recommendedName>
        <fullName evidence="1">Repressor of RNA polymerase III transcription MAF1</fullName>
    </recommendedName>
</protein>
<dbReference type="Proteomes" id="UP000605846">
    <property type="component" value="Unassembled WGS sequence"/>
</dbReference>
<keyword evidence="1" id="KW-0539">Nucleus</keyword>
<feature type="compositionally biased region" description="Acidic residues" evidence="2">
    <location>
        <begin position="180"/>
        <end position="196"/>
    </location>
</feature>
<accession>A0A8H7BWY0</accession>
<keyword evidence="4" id="KW-1185">Reference proteome</keyword>
<proteinExistence type="inferred from homology"/>
<dbReference type="AlphaFoldDB" id="A0A8H7BWY0"/>
<dbReference type="GO" id="GO:0016480">
    <property type="term" value="P:negative regulation of transcription by RNA polymerase III"/>
    <property type="evidence" value="ECO:0007669"/>
    <property type="project" value="UniProtKB-UniRule"/>
</dbReference>
<name>A0A8H7BWY0_9FUNG</name>
<dbReference type="InterPro" id="IPR015257">
    <property type="entry name" value="Maf1"/>
</dbReference>
<dbReference type="OrthoDB" id="277029at2759"/>
<dbReference type="GO" id="GO:0005634">
    <property type="term" value="C:nucleus"/>
    <property type="evidence" value="ECO:0007669"/>
    <property type="project" value="UniProtKB-SubCell"/>
</dbReference>
<evidence type="ECO:0000256" key="2">
    <source>
        <dbReference type="SAM" id="MobiDB-lite"/>
    </source>
</evidence>
<dbReference type="InterPro" id="IPR038564">
    <property type="entry name" value="Maf1_sf"/>
</dbReference>
<comment type="function">
    <text evidence="1">Mediator of diverse signals that repress RNA polymerase III transcription. Inhibits the de novo assembly of TFIIIB onto DNA.</text>
</comment>
<keyword evidence="1" id="KW-0678">Repressor</keyword>
<dbReference type="EMBL" id="JABAYA010000030">
    <property type="protein sequence ID" value="KAF7728909.1"/>
    <property type="molecule type" value="Genomic_DNA"/>
</dbReference>
<keyword evidence="1" id="KW-0804">Transcription</keyword>
<dbReference type="PIRSF" id="PIRSF037240">
    <property type="entry name" value="RNA_polIII_Trep_MAF1"/>
    <property type="match status" value="1"/>
</dbReference>
<dbReference type="GO" id="GO:0000994">
    <property type="term" value="F:RNA polymerase III core binding"/>
    <property type="evidence" value="ECO:0007669"/>
    <property type="project" value="TreeGrafter"/>
</dbReference>
<evidence type="ECO:0000313" key="3">
    <source>
        <dbReference type="EMBL" id="KAF7728909.1"/>
    </source>
</evidence>
<dbReference type="PANTHER" id="PTHR22504:SF0">
    <property type="entry name" value="REPRESSOR OF RNA POLYMERASE III TRANSCRIPTION MAF1 HOMOLOG"/>
    <property type="match status" value="1"/>
</dbReference>